<evidence type="ECO:0000313" key="3">
    <source>
        <dbReference type="Proteomes" id="UP001237642"/>
    </source>
</evidence>
<keyword evidence="3" id="KW-1185">Reference proteome</keyword>
<dbReference type="Proteomes" id="UP001237642">
    <property type="component" value="Unassembled WGS sequence"/>
</dbReference>
<dbReference type="PANTHER" id="PTHR43097">
    <property type="entry name" value="GLUTAMINE-TRNA LIGASE"/>
    <property type="match status" value="1"/>
</dbReference>
<name>A0AAD8M7D3_9APIA</name>
<dbReference type="InterPro" id="IPR050132">
    <property type="entry name" value="Gln/Glu-tRNA_Ligase"/>
</dbReference>
<reference evidence="2" key="2">
    <citation type="submission" date="2023-05" db="EMBL/GenBank/DDBJ databases">
        <authorList>
            <person name="Schelkunov M.I."/>
        </authorList>
    </citation>
    <scope>NUCLEOTIDE SEQUENCE</scope>
    <source>
        <strain evidence="2">Hsosn_3</strain>
        <tissue evidence="2">Leaf</tissue>
    </source>
</reference>
<comment type="caution">
    <text evidence="2">The sequence shown here is derived from an EMBL/GenBank/DDBJ whole genome shotgun (WGS) entry which is preliminary data.</text>
</comment>
<dbReference type="AlphaFoldDB" id="A0AAD8M7D3"/>
<dbReference type="PANTHER" id="PTHR43097:SF5">
    <property type="entry name" value="GLUTAMATE--TRNA LIGASE"/>
    <property type="match status" value="1"/>
</dbReference>
<dbReference type="SUPFAM" id="SSF50715">
    <property type="entry name" value="Ribosomal protein L25-like"/>
    <property type="match status" value="1"/>
</dbReference>
<proteinExistence type="predicted"/>
<dbReference type="GO" id="GO:0006424">
    <property type="term" value="P:glutamyl-tRNA aminoacylation"/>
    <property type="evidence" value="ECO:0007669"/>
    <property type="project" value="TreeGrafter"/>
</dbReference>
<organism evidence="2 3">
    <name type="scientific">Heracleum sosnowskyi</name>
    <dbReference type="NCBI Taxonomy" id="360622"/>
    <lineage>
        <taxon>Eukaryota</taxon>
        <taxon>Viridiplantae</taxon>
        <taxon>Streptophyta</taxon>
        <taxon>Embryophyta</taxon>
        <taxon>Tracheophyta</taxon>
        <taxon>Spermatophyta</taxon>
        <taxon>Magnoliopsida</taxon>
        <taxon>eudicotyledons</taxon>
        <taxon>Gunneridae</taxon>
        <taxon>Pentapetalae</taxon>
        <taxon>asterids</taxon>
        <taxon>campanulids</taxon>
        <taxon>Apiales</taxon>
        <taxon>Apiaceae</taxon>
        <taxon>Apioideae</taxon>
        <taxon>apioid superclade</taxon>
        <taxon>Tordylieae</taxon>
        <taxon>Tordyliinae</taxon>
        <taxon>Heracleum</taxon>
    </lineage>
</organism>
<protein>
    <submittedName>
        <fullName evidence="2">Uncharacterized protein</fullName>
    </submittedName>
</protein>
<dbReference type="GO" id="GO:0004818">
    <property type="term" value="F:glutamate-tRNA ligase activity"/>
    <property type="evidence" value="ECO:0007669"/>
    <property type="project" value="TreeGrafter"/>
</dbReference>
<dbReference type="GO" id="GO:0005829">
    <property type="term" value="C:cytosol"/>
    <property type="evidence" value="ECO:0007669"/>
    <property type="project" value="TreeGrafter"/>
</dbReference>
<accession>A0AAD8M7D3</accession>
<dbReference type="EMBL" id="JAUIZM010000009">
    <property type="protein sequence ID" value="KAK1364815.1"/>
    <property type="molecule type" value="Genomic_DNA"/>
</dbReference>
<dbReference type="InterPro" id="IPR011035">
    <property type="entry name" value="Ribosomal_bL25/Gln-tRNA_synth"/>
</dbReference>
<evidence type="ECO:0000313" key="2">
    <source>
        <dbReference type="EMBL" id="KAK1364815.1"/>
    </source>
</evidence>
<gene>
    <name evidence="2" type="ORF">POM88_040376</name>
</gene>
<evidence type="ECO:0000256" key="1">
    <source>
        <dbReference type="ARBA" id="ARBA00022917"/>
    </source>
</evidence>
<sequence length="123" mass="13560">MDWSNAIVKEINKDEDGSIKHLIRVLNLEGSVKATKLKITWLPHTNELVPLSLMEFDYLITKKKETLYIHHGIQGGAADGKGVICKSDVDGVIHHGIQGDAADGEDVICKSVCSLYLMRLSNC</sequence>
<dbReference type="GO" id="GO:0017102">
    <property type="term" value="C:methionyl glutamyl tRNA synthetase complex"/>
    <property type="evidence" value="ECO:0007669"/>
    <property type="project" value="TreeGrafter"/>
</dbReference>
<keyword evidence="1" id="KW-0648">Protein biosynthesis</keyword>
<reference evidence="2" key="1">
    <citation type="submission" date="2023-02" db="EMBL/GenBank/DDBJ databases">
        <title>Genome of toxic invasive species Heracleum sosnowskyi carries increased number of genes despite the absence of recent whole-genome duplications.</title>
        <authorList>
            <person name="Schelkunov M."/>
            <person name="Shtratnikova V."/>
            <person name="Makarenko M."/>
            <person name="Klepikova A."/>
            <person name="Omelchenko D."/>
            <person name="Novikova G."/>
            <person name="Obukhova E."/>
            <person name="Bogdanov V."/>
            <person name="Penin A."/>
            <person name="Logacheva M."/>
        </authorList>
    </citation>
    <scope>NUCLEOTIDE SEQUENCE</scope>
    <source>
        <strain evidence="2">Hsosn_3</strain>
        <tissue evidence="2">Leaf</tissue>
    </source>
</reference>